<feature type="region of interest" description="Disordered" evidence="13">
    <location>
        <begin position="536"/>
        <end position="557"/>
    </location>
</feature>
<dbReference type="InterPro" id="IPR045138">
    <property type="entry name" value="MeCP2/MBD4"/>
</dbReference>
<dbReference type="AlphaFoldDB" id="A0A9W6C0U0"/>
<dbReference type="GO" id="GO:0016787">
    <property type="term" value="F:hydrolase activity"/>
    <property type="evidence" value="ECO:0007669"/>
    <property type="project" value="UniProtKB-KW"/>
</dbReference>
<evidence type="ECO:0000256" key="4">
    <source>
        <dbReference type="ARBA" id="ARBA00022801"/>
    </source>
</evidence>
<dbReference type="PANTHER" id="PTHR15074:SF0">
    <property type="entry name" value="METHYL-CPG-BINDING DOMAIN PROTEIN 4-LIKE PROTEIN"/>
    <property type="match status" value="1"/>
</dbReference>
<feature type="compositionally biased region" description="Acidic residues" evidence="13">
    <location>
        <begin position="536"/>
        <end position="549"/>
    </location>
</feature>
<dbReference type="InterPro" id="IPR011257">
    <property type="entry name" value="DNA_glycosylase"/>
</dbReference>
<evidence type="ECO:0000256" key="6">
    <source>
        <dbReference type="ARBA" id="ARBA00023204"/>
    </source>
</evidence>
<evidence type="ECO:0000256" key="9">
    <source>
        <dbReference type="ARBA" id="ARBA00062707"/>
    </source>
</evidence>
<feature type="compositionally biased region" description="Pro residues" evidence="13">
    <location>
        <begin position="213"/>
        <end position="222"/>
    </location>
</feature>
<feature type="compositionally biased region" description="Low complexity" evidence="13">
    <location>
        <begin position="302"/>
        <end position="315"/>
    </location>
</feature>
<accession>A0A9W6C0U0</accession>
<feature type="compositionally biased region" description="Polar residues" evidence="13">
    <location>
        <begin position="103"/>
        <end position="112"/>
    </location>
</feature>
<evidence type="ECO:0000256" key="5">
    <source>
        <dbReference type="ARBA" id="ARBA00023125"/>
    </source>
</evidence>
<feature type="domain" description="HhH-GPD" evidence="14">
    <location>
        <begin position="397"/>
        <end position="497"/>
    </location>
</feature>
<comment type="subunit">
    <text evidence="9">Interacts with MLH1.</text>
</comment>
<dbReference type="EMBL" id="BRXU01000054">
    <property type="protein sequence ID" value="GLC61884.1"/>
    <property type="molecule type" value="Genomic_DNA"/>
</dbReference>
<dbReference type="Gene3D" id="1.10.340.30">
    <property type="entry name" value="Hypothetical protein, domain 2"/>
    <property type="match status" value="1"/>
</dbReference>
<feature type="compositionally biased region" description="Low complexity" evidence="13">
    <location>
        <begin position="223"/>
        <end position="235"/>
    </location>
</feature>
<evidence type="ECO:0000256" key="2">
    <source>
        <dbReference type="ARBA" id="ARBA00022553"/>
    </source>
</evidence>
<evidence type="ECO:0000259" key="14">
    <source>
        <dbReference type="Pfam" id="PF00730"/>
    </source>
</evidence>
<feature type="compositionally biased region" description="Pro residues" evidence="13">
    <location>
        <begin position="136"/>
        <end position="145"/>
    </location>
</feature>
<comment type="subcellular location">
    <subcellularLocation>
        <location evidence="1">Nucleus</location>
    </subcellularLocation>
</comment>
<evidence type="ECO:0000256" key="13">
    <source>
        <dbReference type="SAM" id="MobiDB-lite"/>
    </source>
</evidence>
<feature type="compositionally biased region" description="Basic and acidic residues" evidence="13">
    <location>
        <begin position="15"/>
        <end position="25"/>
    </location>
</feature>
<comment type="caution">
    <text evidence="15">The sequence shown here is derived from an EMBL/GenBank/DDBJ whole genome shotgun (WGS) entry which is preliminary data.</text>
</comment>
<keyword evidence="5" id="KW-0238">DNA-binding</keyword>
<dbReference type="GO" id="GO:0003677">
    <property type="term" value="F:DNA binding"/>
    <property type="evidence" value="ECO:0007669"/>
    <property type="project" value="UniProtKB-KW"/>
</dbReference>
<dbReference type="GO" id="GO:0006284">
    <property type="term" value="P:base-excision repair"/>
    <property type="evidence" value="ECO:0007669"/>
    <property type="project" value="InterPro"/>
</dbReference>
<evidence type="ECO:0000256" key="8">
    <source>
        <dbReference type="ARBA" id="ARBA00055831"/>
    </source>
</evidence>
<dbReference type="SUPFAM" id="SSF48150">
    <property type="entry name" value="DNA-glycosylase"/>
    <property type="match status" value="1"/>
</dbReference>
<reference evidence="15 16" key="1">
    <citation type="journal article" date="2023" name="Commun. Biol.">
        <title>Reorganization of the ancestral sex-determining regions during the evolution of trioecy in Pleodorina starrii.</title>
        <authorList>
            <person name="Takahashi K."/>
            <person name="Suzuki S."/>
            <person name="Kawai-Toyooka H."/>
            <person name="Yamamoto K."/>
            <person name="Hamaji T."/>
            <person name="Ootsuki R."/>
            <person name="Yamaguchi H."/>
            <person name="Kawachi M."/>
            <person name="Higashiyama T."/>
            <person name="Nozaki H."/>
        </authorList>
    </citation>
    <scope>NUCLEOTIDE SEQUENCE [LARGE SCALE GENOMIC DNA]</scope>
    <source>
        <strain evidence="15 16">NIES-4479</strain>
    </source>
</reference>
<dbReference type="FunFam" id="1.10.340.30:FF:000051">
    <property type="entry name" value="Methyl-CpG-binding domain protein 4"/>
    <property type="match status" value="1"/>
</dbReference>
<feature type="compositionally biased region" description="Gly residues" evidence="13">
    <location>
        <begin position="348"/>
        <end position="363"/>
    </location>
</feature>
<comment type="function">
    <text evidence="8">Mismatch-specific DNA N-glycosylase involved in DNA repair. Has thymine glycosylase activity and is specific for G:T mismatches within methylated and unmethylated CpG sites. Can also remove uracil or 5-fluorouracil in G:U mismatches. Has no lyase activity. Was first identified as methyl-CpG-binding protein.</text>
</comment>
<feature type="region of interest" description="Disordered" evidence="13">
    <location>
        <begin position="98"/>
        <end position="175"/>
    </location>
</feature>
<keyword evidence="2" id="KW-0597">Phosphoprotein</keyword>
<feature type="region of interest" description="Disordered" evidence="13">
    <location>
        <begin position="1"/>
        <end position="42"/>
    </location>
</feature>
<organism evidence="15 16">
    <name type="scientific">Pleodorina starrii</name>
    <dbReference type="NCBI Taxonomy" id="330485"/>
    <lineage>
        <taxon>Eukaryota</taxon>
        <taxon>Viridiplantae</taxon>
        <taxon>Chlorophyta</taxon>
        <taxon>core chlorophytes</taxon>
        <taxon>Chlorophyceae</taxon>
        <taxon>CS clade</taxon>
        <taxon>Chlamydomonadales</taxon>
        <taxon>Volvocaceae</taxon>
        <taxon>Pleodorina</taxon>
    </lineage>
</organism>
<evidence type="ECO:0000313" key="15">
    <source>
        <dbReference type="EMBL" id="GLC61884.1"/>
    </source>
</evidence>
<feature type="region of interest" description="Disordered" evidence="13">
    <location>
        <begin position="191"/>
        <end position="257"/>
    </location>
</feature>
<keyword evidence="4" id="KW-0378">Hydrolase</keyword>
<sequence>MDWEESYTKPSCRRTQREPTMETRQAKRRRLAHDCQPSESPDMAPAAAAAIVGPKVGNYRCNALLRPAQHSDIDKSSLPIPPSALEVAISGRCTEPQLGACDSANNNHSPESMPTPGFEPETPLALSRPRGHSPDQPSPAGPGLPPLLLRLHNQVAKGRQAARSVVPSSPADKPSLSMAATAIAPGASSVTGPLQQIQHHHHQGQQEQRVVAPSPPPPPPPLEDQQQQQQQQQSGKQRRPRRQPPRSLGTRVAGGVAQTTTPAIAAVSVAASAAAAAVAAAAGEVRARSGGARMPPKKQRRAAAPDATAAATAAEAEAEARRSGRGGKRERPGRQRDRELPPEADALEGGGGGGGGGGSGGGPQRLTDPRVSTWTPPASPWGLIEEALYDNPWRLLVACILLNRTTGRQVRQVLGPLWRAYPTPEAMARADPRVIADIVRPLGLQTRRAARLVRFSDEFMNKQWTCPSQLHGVGRYAADAYLMFCRGRWREVQPEDKDLRRYRDWLQATGGEGSGLDREDLAAVLQGAQELGVEMVQEEEEGQATEAEAEATTATATTTTAAAAAAAAAAGGGG</sequence>
<name>A0A9W6C0U0_9CHLO</name>
<keyword evidence="16" id="KW-1185">Reference proteome</keyword>
<evidence type="ECO:0000256" key="12">
    <source>
        <dbReference type="ARBA" id="ARBA00083330"/>
    </source>
</evidence>
<dbReference type="GO" id="GO:0005634">
    <property type="term" value="C:nucleus"/>
    <property type="evidence" value="ECO:0007669"/>
    <property type="project" value="UniProtKB-SubCell"/>
</dbReference>
<evidence type="ECO:0000256" key="10">
    <source>
        <dbReference type="ARBA" id="ARBA00069821"/>
    </source>
</evidence>
<evidence type="ECO:0000256" key="3">
    <source>
        <dbReference type="ARBA" id="ARBA00022763"/>
    </source>
</evidence>
<evidence type="ECO:0000313" key="16">
    <source>
        <dbReference type="Proteomes" id="UP001165080"/>
    </source>
</evidence>
<evidence type="ECO:0000256" key="7">
    <source>
        <dbReference type="ARBA" id="ARBA00023242"/>
    </source>
</evidence>
<keyword evidence="3" id="KW-0227">DNA damage</keyword>
<proteinExistence type="predicted"/>
<dbReference type="Proteomes" id="UP001165080">
    <property type="component" value="Unassembled WGS sequence"/>
</dbReference>
<dbReference type="PANTHER" id="PTHR15074">
    <property type="entry name" value="METHYL-CPG-BINDING PROTEIN"/>
    <property type="match status" value="1"/>
</dbReference>
<keyword evidence="7" id="KW-0539">Nucleus</keyword>
<keyword evidence="6" id="KW-0234">DNA repair</keyword>
<dbReference type="Pfam" id="PF00730">
    <property type="entry name" value="HhH-GPD"/>
    <property type="match status" value="1"/>
</dbReference>
<feature type="compositionally biased region" description="Basic and acidic residues" evidence="13">
    <location>
        <begin position="318"/>
        <end position="341"/>
    </location>
</feature>
<dbReference type="InterPro" id="IPR003265">
    <property type="entry name" value="HhH-GPD_domain"/>
</dbReference>
<evidence type="ECO:0000256" key="11">
    <source>
        <dbReference type="ARBA" id="ARBA00076709"/>
    </source>
</evidence>
<protein>
    <recommendedName>
        <fullName evidence="10">Methyl-CpG-binding domain protein 4</fullName>
    </recommendedName>
    <alternativeName>
        <fullName evidence="11">Methyl-CpG-binding protein MBD4</fullName>
    </alternativeName>
    <alternativeName>
        <fullName evidence="12">Mismatch-specific DNA N-glycosylase</fullName>
    </alternativeName>
</protein>
<feature type="region of interest" description="Disordered" evidence="13">
    <location>
        <begin position="285"/>
        <end position="374"/>
    </location>
</feature>
<gene>
    <name evidence="15" type="primary">PLESTBF000936</name>
    <name evidence="15" type="ORF">PLESTB_001814400</name>
</gene>
<evidence type="ECO:0000256" key="1">
    <source>
        <dbReference type="ARBA" id="ARBA00004123"/>
    </source>
</evidence>